<reference evidence="3 4" key="1">
    <citation type="submission" date="2020-08" db="EMBL/GenBank/DDBJ databases">
        <title>Sequencing the genomes of 1000 actinobacteria strains.</title>
        <authorList>
            <person name="Klenk H.-P."/>
        </authorList>
    </citation>
    <scope>NUCLEOTIDE SEQUENCE [LARGE SCALE GENOMIC DNA]</scope>
    <source>
        <strain evidence="3 4">DSM 23889</strain>
    </source>
</reference>
<evidence type="ECO:0000313" key="4">
    <source>
        <dbReference type="Proteomes" id="UP000552883"/>
    </source>
</evidence>
<dbReference type="RefSeq" id="WP_153981594.1">
    <property type="nucleotide sequence ID" value="NZ_BAAANZ010000010.1"/>
</dbReference>
<keyword evidence="3" id="KW-0378">Hydrolase</keyword>
<name>A0A840XG78_9MICO</name>
<gene>
    <name evidence="3" type="ORF">BJ959_000832</name>
</gene>
<organism evidence="3 4">
    <name type="scientific">Microcella frigidaquae</name>
    <dbReference type="NCBI Taxonomy" id="424758"/>
    <lineage>
        <taxon>Bacteria</taxon>
        <taxon>Bacillati</taxon>
        <taxon>Actinomycetota</taxon>
        <taxon>Actinomycetes</taxon>
        <taxon>Micrococcales</taxon>
        <taxon>Microbacteriaceae</taxon>
        <taxon>Microcella</taxon>
    </lineage>
</organism>
<dbReference type="Proteomes" id="UP000552883">
    <property type="component" value="Unassembled WGS sequence"/>
</dbReference>
<evidence type="ECO:0000256" key="1">
    <source>
        <dbReference type="ARBA" id="ARBA00006738"/>
    </source>
</evidence>
<dbReference type="OrthoDB" id="9794876at2"/>
<comment type="caution">
    <text evidence="3">The sequence shown here is derived from an EMBL/GenBank/DDBJ whole genome shotgun (WGS) entry which is preliminary data.</text>
</comment>
<dbReference type="InterPro" id="IPR011856">
    <property type="entry name" value="tRNA_endonuc-like_dom_sf"/>
</dbReference>
<comment type="similarity">
    <text evidence="1 2">Belongs to the UPF0102 family.</text>
</comment>
<dbReference type="NCBIfam" id="NF009154">
    <property type="entry name" value="PRK12497.3-3"/>
    <property type="match status" value="1"/>
</dbReference>
<dbReference type="PANTHER" id="PTHR34039">
    <property type="entry name" value="UPF0102 PROTEIN YRAN"/>
    <property type="match status" value="1"/>
</dbReference>
<dbReference type="Pfam" id="PF02021">
    <property type="entry name" value="UPF0102"/>
    <property type="match status" value="1"/>
</dbReference>
<proteinExistence type="inferred from homology"/>
<dbReference type="InterPro" id="IPR011335">
    <property type="entry name" value="Restrct_endonuc-II-like"/>
</dbReference>
<keyword evidence="3" id="KW-0255">Endonuclease</keyword>
<keyword evidence="4" id="KW-1185">Reference proteome</keyword>
<dbReference type="HAMAP" id="MF_00048">
    <property type="entry name" value="UPF0102"/>
    <property type="match status" value="1"/>
</dbReference>
<dbReference type="Gene3D" id="3.40.1350.10">
    <property type="match status" value="1"/>
</dbReference>
<keyword evidence="3" id="KW-0540">Nuclease</keyword>
<evidence type="ECO:0000313" key="3">
    <source>
        <dbReference type="EMBL" id="MBB5617336.1"/>
    </source>
</evidence>
<evidence type="ECO:0000256" key="2">
    <source>
        <dbReference type="HAMAP-Rule" id="MF_00048"/>
    </source>
</evidence>
<dbReference type="InterPro" id="IPR003509">
    <property type="entry name" value="UPF0102_YraN-like"/>
</dbReference>
<dbReference type="EMBL" id="JACHBS010000001">
    <property type="protein sequence ID" value="MBB5617336.1"/>
    <property type="molecule type" value="Genomic_DNA"/>
</dbReference>
<dbReference type="SUPFAM" id="SSF52980">
    <property type="entry name" value="Restriction endonuclease-like"/>
    <property type="match status" value="1"/>
</dbReference>
<dbReference type="GO" id="GO:0003676">
    <property type="term" value="F:nucleic acid binding"/>
    <property type="evidence" value="ECO:0007669"/>
    <property type="project" value="InterPro"/>
</dbReference>
<dbReference type="CDD" id="cd20736">
    <property type="entry name" value="PoNe_Nuclease"/>
    <property type="match status" value="1"/>
</dbReference>
<dbReference type="AlphaFoldDB" id="A0A840XG78"/>
<sequence>MARKDDLGRAGEQRAVEHVTALGWRVLDRNWRCREGELDVVALDGSTTVVVEVKTRSSLAFGHPLDAITPRKLARLRRLAGAWCAAHPVGASAARALRIDVIAVVAGPAGTTLDHLRAVG</sequence>
<protein>
    <recommendedName>
        <fullName evidence="2">UPF0102 protein BJ959_000832</fullName>
    </recommendedName>
</protein>
<accession>A0A840XG78</accession>
<dbReference type="GO" id="GO:0004519">
    <property type="term" value="F:endonuclease activity"/>
    <property type="evidence" value="ECO:0007669"/>
    <property type="project" value="UniProtKB-KW"/>
</dbReference>
<dbReference type="PANTHER" id="PTHR34039:SF1">
    <property type="entry name" value="UPF0102 PROTEIN YRAN"/>
    <property type="match status" value="1"/>
</dbReference>